<dbReference type="EMBL" id="BMXV01000001">
    <property type="protein sequence ID" value="GGY60463.1"/>
    <property type="molecule type" value="Genomic_DNA"/>
</dbReference>
<dbReference type="Proteomes" id="UP000601597">
    <property type="component" value="Unassembled WGS sequence"/>
</dbReference>
<sequence length="111" mass="12638">MECPSIVDLQLSEKDRKALEAIRKAERNGDWLEKALPVGVLATIFLGNKAPEASFNIASTDWVLFTQSMNSISPIVRRRVSDIAKMQRLRQGLTYQQRQFWEAVDNGCRGR</sequence>
<keyword evidence="2" id="KW-1185">Reference proteome</keyword>
<organism evidence="1 2">
    <name type="scientific">Marinobacter zhanjiangensis</name>
    <dbReference type="NCBI Taxonomy" id="578215"/>
    <lineage>
        <taxon>Bacteria</taxon>
        <taxon>Pseudomonadati</taxon>
        <taxon>Pseudomonadota</taxon>
        <taxon>Gammaproteobacteria</taxon>
        <taxon>Pseudomonadales</taxon>
        <taxon>Marinobacteraceae</taxon>
        <taxon>Marinobacter</taxon>
    </lineage>
</organism>
<evidence type="ECO:0000313" key="1">
    <source>
        <dbReference type="EMBL" id="GGY60463.1"/>
    </source>
</evidence>
<name>A0ABQ3AKX2_9GAMM</name>
<reference evidence="2" key="1">
    <citation type="journal article" date="2019" name="Int. J. Syst. Evol. Microbiol.">
        <title>The Global Catalogue of Microorganisms (GCM) 10K type strain sequencing project: providing services to taxonomists for standard genome sequencing and annotation.</title>
        <authorList>
            <consortium name="The Broad Institute Genomics Platform"/>
            <consortium name="The Broad Institute Genome Sequencing Center for Infectious Disease"/>
            <person name="Wu L."/>
            <person name="Ma J."/>
        </authorList>
    </citation>
    <scope>NUCLEOTIDE SEQUENCE [LARGE SCALE GENOMIC DNA]</scope>
    <source>
        <strain evidence="2">KCTC 22280</strain>
    </source>
</reference>
<protein>
    <submittedName>
        <fullName evidence="1">Uncharacterized protein</fullName>
    </submittedName>
</protein>
<evidence type="ECO:0000313" key="2">
    <source>
        <dbReference type="Proteomes" id="UP000601597"/>
    </source>
</evidence>
<dbReference type="RefSeq" id="WP_189571979.1">
    <property type="nucleotide sequence ID" value="NZ_BMXV01000001.1"/>
</dbReference>
<proteinExistence type="predicted"/>
<gene>
    <name evidence="1" type="ORF">GCM10007071_03890</name>
</gene>
<comment type="caution">
    <text evidence="1">The sequence shown here is derived from an EMBL/GenBank/DDBJ whole genome shotgun (WGS) entry which is preliminary data.</text>
</comment>
<accession>A0ABQ3AKX2</accession>